<name>I3UWI4_PSEPU</name>
<dbReference type="AlphaFoldDB" id="I3UWI4"/>
<reference evidence="1 2" key="1">
    <citation type="journal article" date="2012" name="J. Bacteriol.">
        <title>Complete Genome Sequence of the Naphthalene-Degrading Pseudomonas putida Strain ND6.</title>
        <authorList>
            <person name="Li S."/>
            <person name="Zhao H."/>
            <person name="Li Y."/>
            <person name="Niu S."/>
            <person name="Cai B."/>
        </authorList>
    </citation>
    <scope>NUCLEOTIDE SEQUENCE [LARGE SCALE GENOMIC DNA]</scope>
    <source>
        <strain evidence="1 2">ND6</strain>
    </source>
</reference>
<dbReference type="HOGENOM" id="CLU_3315635_0_0_6"/>
<evidence type="ECO:0000313" key="2">
    <source>
        <dbReference type="Proteomes" id="UP000005268"/>
    </source>
</evidence>
<accession>I3UWI4</accession>
<organism evidence="1 2">
    <name type="scientific">Pseudomonas putida ND6</name>
    <dbReference type="NCBI Taxonomy" id="231023"/>
    <lineage>
        <taxon>Bacteria</taxon>
        <taxon>Pseudomonadati</taxon>
        <taxon>Pseudomonadota</taxon>
        <taxon>Gammaproteobacteria</taxon>
        <taxon>Pseudomonadales</taxon>
        <taxon>Pseudomonadaceae</taxon>
        <taxon>Pseudomonas</taxon>
    </lineage>
</organism>
<protein>
    <submittedName>
        <fullName evidence="1">Uncharacterized protein</fullName>
    </submittedName>
</protein>
<dbReference type="KEGG" id="ppi:YSA_05697"/>
<sequence length="39" mass="4303">MFVAKFSFFSAISNFCTTVQPWSGFPLAAFSPLFHADQG</sequence>
<evidence type="ECO:0000313" key="1">
    <source>
        <dbReference type="EMBL" id="AFK69855.1"/>
    </source>
</evidence>
<proteinExistence type="predicted"/>
<dbReference type="EMBL" id="CP003588">
    <property type="protein sequence ID" value="AFK69855.1"/>
    <property type="molecule type" value="Genomic_DNA"/>
</dbReference>
<gene>
    <name evidence="1" type="ORF">YSA_05697</name>
</gene>
<dbReference type="Proteomes" id="UP000005268">
    <property type="component" value="Chromosome"/>
</dbReference>